<dbReference type="PANTHER" id="PTHR21104">
    <property type="entry name" value="FIBRONECTIN TYPE III DOMAIN-CONTAINING PROTEIN"/>
    <property type="match status" value="1"/>
</dbReference>
<dbReference type="Proteomes" id="UP000000311">
    <property type="component" value="Unassembled WGS sequence"/>
</dbReference>
<dbReference type="Pfam" id="PF16066">
    <property type="entry name" value="DUF4808"/>
    <property type="match status" value="1"/>
</dbReference>
<proteinExistence type="predicted"/>
<evidence type="ECO:0000256" key="1">
    <source>
        <dbReference type="SAM" id="Phobius"/>
    </source>
</evidence>
<dbReference type="InParanoid" id="E2A4I9"/>
<dbReference type="AlphaFoldDB" id="E2A4I9"/>
<keyword evidence="1" id="KW-0472">Membrane</keyword>
<dbReference type="OrthoDB" id="6424355at2759"/>
<dbReference type="EMBL" id="GL436677">
    <property type="protein sequence ID" value="EFN71648.1"/>
    <property type="molecule type" value="Genomic_DNA"/>
</dbReference>
<evidence type="ECO:0000259" key="2">
    <source>
        <dbReference type="Pfam" id="PF16066"/>
    </source>
</evidence>
<dbReference type="PANTHER" id="PTHR21104:SF1">
    <property type="entry name" value="FIBRONECTIN TYPE III DOMAIN-CONTAINING PROTEIN"/>
    <property type="match status" value="1"/>
</dbReference>
<keyword evidence="4" id="KW-1185">Reference proteome</keyword>
<feature type="domain" description="Fibronectin type III" evidence="2">
    <location>
        <begin position="57"/>
        <end position="112"/>
    </location>
</feature>
<protein>
    <recommendedName>
        <fullName evidence="2">Fibronectin type III domain-containing protein</fullName>
    </recommendedName>
</protein>
<accession>E2A4I9</accession>
<organism evidence="4">
    <name type="scientific">Camponotus floridanus</name>
    <name type="common">Florida carpenter ant</name>
    <dbReference type="NCBI Taxonomy" id="104421"/>
    <lineage>
        <taxon>Eukaryota</taxon>
        <taxon>Metazoa</taxon>
        <taxon>Ecdysozoa</taxon>
        <taxon>Arthropoda</taxon>
        <taxon>Hexapoda</taxon>
        <taxon>Insecta</taxon>
        <taxon>Pterygota</taxon>
        <taxon>Neoptera</taxon>
        <taxon>Endopterygota</taxon>
        <taxon>Hymenoptera</taxon>
        <taxon>Apocrita</taxon>
        <taxon>Aculeata</taxon>
        <taxon>Formicoidea</taxon>
        <taxon>Formicidae</taxon>
        <taxon>Formicinae</taxon>
        <taxon>Camponotus</taxon>
    </lineage>
</organism>
<evidence type="ECO:0000313" key="3">
    <source>
        <dbReference type="EMBL" id="EFN71648.1"/>
    </source>
</evidence>
<dbReference type="InterPro" id="IPR032073">
    <property type="entry name" value="FNDC5_C"/>
</dbReference>
<evidence type="ECO:0000313" key="4">
    <source>
        <dbReference type="Proteomes" id="UP000000311"/>
    </source>
</evidence>
<name>E2A4I9_CAMFO</name>
<keyword evidence="1" id="KW-0812">Transmembrane</keyword>
<sequence>MLRRANATTLMEAVYNVTKIEVELREAPDAVVGSMSSELEAATELNSTFPDGTGAVVVRAEEALIVILVLVLWVAAIALFFNRWGKIRMLEPYQPKFQQQHRQSCSIVDPTPIQVSALLRDLSLPLSPRELTYFAWIASYTECLYSSTKYASHRRISIMRFDQTRCIYILRKKLS</sequence>
<reference evidence="3 4" key="1">
    <citation type="journal article" date="2010" name="Science">
        <title>Genomic comparison of the ants Camponotus floridanus and Harpegnathos saltator.</title>
        <authorList>
            <person name="Bonasio R."/>
            <person name="Zhang G."/>
            <person name="Ye C."/>
            <person name="Mutti N.S."/>
            <person name="Fang X."/>
            <person name="Qin N."/>
            <person name="Donahue G."/>
            <person name="Yang P."/>
            <person name="Li Q."/>
            <person name="Li C."/>
            <person name="Zhang P."/>
            <person name="Huang Z."/>
            <person name="Berger S.L."/>
            <person name="Reinberg D."/>
            <person name="Wang J."/>
            <person name="Liebig J."/>
        </authorList>
    </citation>
    <scope>NUCLEOTIDE SEQUENCE [LARGE SCALE GENOMIC DNA]</scope>
    <source>
        <strain evidence="4">C129</strain>
    </source>
</reference>
<gene>
    <name evidence="3" type="ORF">EAG_02329</name>
</gene>
<feature type="transmembrane region" description="Helical" evidence="1">
    <location>
        <begin position="63"/>
        <end position="81"/>
    </location>
</feature>
<keyword evidence="1" id="KW-1133">Transmembrane helix</keyword>